<evidence type="ECO:0000313" key="2">
    <source>
        <dbReference type="Proteomes" id="UP001153678"/>
    </source>
</evidence>
<feature type="non-terminal residue" evidence="1">
    <location>
        <position position="1"/>
    </location>
</feature>
<evidence type="ECO:0000313" key="1">
    <source>
        <dbReference type="EMBL" id="CAI2199302.1"/>
    </source>
</evidence>
<sequence>NSDDEELDINVANILNLPHPARDQNSKWKLQDIFIESLGKPNYLSTFIL</sequence>
<name>A0A9W4TBA4_9GLOM</name>
<dbReference type="EMBL" id="CAMKVN010020923">
    <property type="protein sequence ID" value="CAI2199302.1"/>
    <property type="molecule type" value="Genomic_DNA"/>
</dbReference>
<dbReference type="AlphaFoldDB" id="A0A9W4TBA4"/>
<feature type="non-terminal residue" evidence="1">
    <location>
        <position position="49"/>
    </location>
</feature>
<dbReference type="Proteomes" id="UP001153678">
    <property type="component" value="Unassembled WGS sequence"/>
</dbReference>
<accession>A0A9W4TBA4</accession>
<comment type="caution">
    <text evidence="1">The sequence shown here is derived from an EMBL/GenBank/DDBJ whole genome shotgun (WGS) entry which is preliminary data.</text>
</comment>
<protein>
    <submittedName>
        <fullName evidence="1">18010_t:CDS:1</fullName>
    </submittedName>
</protein>
<proteinExistence type="predicted"/>
<organism evidence="1 2">
    <name type="scientific">Funneliformis geosporum</name>
    <dbReference type="NCBI Taxonomy" id="1117311"/>
    <lineage>
        <taxon>Eukaryota</taxon>
        <taxon>Fungi</taxon>
        <taxon>Fungi incertae sedis</taxon>
        <taxon>Mucoromycota</taxon>
        <taxon>Glomeromycotina</taxon>
        <taxon>Glomeromycetes</taxon>
        <taxon>Glomerales</taxon>
        <taxon>Glomeraceae</taxon>
        <taxon>Funneliformis</taxon>
    </lineage>
</organism>
<keyword evidence="2" id="KW-1185">Reference proteome</keyword>
<gene>
    <name evidence="1" type="ORF">FWILDA_LOCUS19006</name>
</gene>
<reference evidence="1" key="1">
    <citation type="submission" date="2022-08" db="EMBL/GenBank/DDBJ databases">
        <authorList>
            <person name="Kallberg Y."/>
            <person name="Tangrot J."/>
            <person name="Rosling A."/>
        </authorList>
    </citation>
    <scope>NUCLEOTIDE SEQUENCE</scope>
    <source>
        <strain evidence="1">Wild A</strain>
    </source>
</reference>
<dbReference type="OrthoDB" id="2375791at2759"/>